<dbReference type="InterPro" id="IPR045163">
    <property type="entry name" value="Focadhesin/RST1"/>
</dbReference>
<feature type="signal peptide" evidence="2">
    <location>
        <begin position="1"/>
        <end position="29"/>
    </location>
</feature>
<evidence type="ECO:0008006" key="7">
    <source>
        <dbReference type="Google" id="ProtNLM"/>
    </source>
</evidence>
<dbReference type="InterPro" id="IPR022542">
    <property type="entry name" value="FOCAD/RST1_DUF3730"/>
</dbReference>
<feature type="region of interest" description="Disordered" evidence="1">
    <location>
        <begin position="613"/>
        <end position="642"/>
    </location>
</feature>
<evidence type="ECO:0000313" key="6">
    <source>
        <dbReference type="Proteomes" id="UP000694389"/>
    </source>
</evidence>
<feature type="domain" description="DUF3730" evidence="4">
    <location>
        <begin position="420"/>
        <end position="614"/>
    </location>
</feature>
<feature type="domain" description="Focadhesin C-terminal" evidence="3">
    <location>
        <begin position="1063"/>
        <end position="1631"/>
    </location>
</feature>
<sequence>MKVPCRGFEIKSLHVCVLFVFQTVRNLVAAVLKEKGPNGQITQSSTQGPALETLWQQCCSDCALVRSACCNAVVLLVEQGHAELHYVLNSVLNLLPSSRNVQGLIKVIGQLLQMQADQRDRGKPFTCPYSIRSSPHPYITALENRVDCWPALLLEIDDFIQQAADRNEPAYITMLAPFLRYLYCEPQRQPQHALLRHSLLRALLPVRPGAGSHLQKKDQRGTSPVSDSLLHCLCQLVPHMQVKHWCSVRLGNLISLTCAVTLYVVPLIKQFSPPLVPEQAELCPWLSPVLVLPVLQLLSCSGLTEALTDRRTHSLNQDLAHSLLRSIITDKRFVISFLYPSPFNHVTLSVLRKLAKDPAAAADWLLSVTSALTSSQHQLRSHTLIVTHLIITGQEDVCQLALKASQAVAAADPCQVPSLIPVLLFKLGKEKNPGLAHAVLNCLPNLGTHKLCVPMVLQTIHMLASTPKLRAVAMRLMTALWKKQDRIYPELQRLLGQQDSRVVVGRDTQWEQILARAACLRDICRERPYQHGGDMLAAITLTFNQCTRPDMATPAALALQGLQELCRAEVVDIISTWRSLGPQLSCDSRPLMVKATAELLALVPQLTVKSEEYEVSDPPVTKLPEHEEDEQEEKEEEEKDLSVPASSYVKLMALTPTSVLPAFELFLTSLVKQEMSQMPRGVYFSALRGGNLRSDQGKTVAGIPSFMLKTYEKNKQPGLKPGLAAGLLLCYELPVQTDRDGRPIDRFLVSRSRSYQQVLAALIHEVNIQPSEWHRALLLPQAWRGFMSRAFHAVLQGRRADLEIQQKQGKENPQELQYKQHCAWLWARDQLADVIQAATKDSPVIQGNSILALSGLAAVLAKYESNLPADSDGSLGAGPEFVPTASWLAMVLNTLLSISSSGYKARGQVFPWFLHRSYSGENTASAIARSCASLALSLLVPVLVVWQRDGLVQVLSALQAGLPGSPTADDSQAVQFHSGLALGMVLSSLHHQRLSDVSVQKDADLLLSSLDALESCSFNPNLEYKSVEVGFSFVQVMAYSVACVGVSAFSGGLIDAAKAEEVMNTLRTLTEESQQTPGFSLALGLVVHGLSMSGHGKAEDIHPRLLAAWIKILLAEGCPTMQRLAAVNGLVALVGSESYLVQVRNPLLCWDQFHHYIITFSGALGLQSNSACLVGHLHLAHMSTSHSHTAVPQDFSYLSEKSVIRSIIDFLTEAGKKGPEFAHPALVKTTLTPLASVGASFQYPPINWSAVLSPLMRLSFGEDVQHQCVVLAVCQAQSSQSASLFLGSWLSPPLVHSLSNLGLWMKHVAEDKLQVHVESLGLQQFQDDLRPQRLSLCHSLLQGLAQAMALPNPPNNCWTILRSTTEKIFTLLPNQIQDNEVDLYVGIAKCLSEMSDTEIDRIAQVTEMEKTCFILAYLTAQGRVPLLGLNDIIAGVLRGWPSCRVGWLLMQTFYQCRLAASSNTGVSKRMEWLLELMGHIRNVAYGATSVPCGDTKLATDFLFQVFAAAVVSWGDHFMPLLLGIRAQWFPWQPGSKPQTLRHSLYGGEESLTDCILPQCLLGISHSLALLLDKEPWSSQTHKFIDWLLSITEGPEQSLSATTISTAKATLLALRSSAEFKKKAVWTRAYGW</sequence>
<evidence type="ECO:0000259" key="4">
    <source>
        <dbReference type="Pfam" id="PF12530"/>
    </source>
</evidence>
<dbReference type="Ensembl" id="ENSDLAT00005076592.1">
    <property type="protein sequence ID" value="ENSDLAP00005074834.1"/>
    <property type="gene ID" value="ENSDLAG00005020745.2"/>
</dbReference>
<feature type="chain" id="PRO_5035889150" description="Focadhesin" evidence="2">
    <location>
        <begin position="30"/>
        <end position="1631"/>
    </location>
</feature>
<dbReference type="Proteomes" id="UP000694389">
    <property type="component" value="Unassembled WGS sequence"/>
</dbReference>
<reference evidence="5" key="1">
    <citation type="submission" date="2025-08" db="UniProtKB">
        <authorList>
            <consortium name="Ensembl"/>
        </authorList>
    </citation>
    <scope>IDENTIFICATION</scope>
</reference>
<evidence type="ECO:0000256" key="1">
    <source>
        <dbReference type="SAM" id="MobiDB-lite"/>
    </source>
</evidence>
<keyword evidence="6" id="KW-1185">Reference proteome</keyword>
<name>A0A8P4GIG8_DICLA</name>
<dbReference type="InterPro" id="IPR016024">
    <property type="entry name" value="ARM-type_fold"/>
</dbReference>
<organism evidence="5 6">
    <name type="scientific">Dicentrarchus labrax</name>
    <name type="common">European seabass</name>
    <name type="synonym">Morone labrax</name>
    <dbReference type="NCBI Taxonomy" id="13489"/>
    <lineage>
        <taxon>Eukaryota</taxon>
        <taxon>Metazoa</taxon>
        <taxon>Chordata</taxon>
        <taxon>Craniata</taxon>
        <taxon>Vertebrata</taxon>
        <taxon>Euteleostomi</taxon>
        <taxon>Actinopterygii</taxon>
        <taxon>Neopterygii</taxon>
        <taxon>Teleostei</taxon>
        <taxon>Neoteleostei</taxon>
        <taxon>Acanthomorphata</taxon>
        <taxon>Eupercaria</taxon>
        <taxon>Moronidae</taxon>
        <taxon>Dicentrarchus</taxon>
    </lineage>
</organism>
<dbReference type="InterPro" id="IPR021392">
    <property type="entry name" value="Focadhesin_C"/>
</dbReference>
<evidence type="ECO:0000256" key="2">
    <source>
        <dbReference type="SAM" id="SignalP"/>
    </source>
</evidence>
<dbReference type="Pfam" id="PF12530">
    <property type="entry name" value="DUF3730"/>
    <property type="match status" value="1"/>
</dbReference>
<reference evidence="5" key="2">
    <citation type="submission" date="2025-09" db="UniProtKB">
        <authorList>
            <consortium name="Ensembl"/>
        </authorList>
    </citation>
    <scope>IDENTIFICATION</scope>
</reference>
<gene>
    <name evidence="5" type="primary">focad</name>
</gene>
<dbReference type="PANTHER" id="PTHR16212">
    <property type="entry name" value="FOCADHESIN FAMILY MEMBER"/>
    <property type="match status" value="1"/>
</dbReference>
<keyword evidence="2" id="KW-0732">Signal</keyword>
<dbReference type="Pfam" id="PF11229">
    <property type="entry name" value="Focadhesin"/>
    <property type="match status" value="1"/>
</dbReference>
<feature type="compositionally biased region" description="Acidic residues" evidence="1">
    <location>
        <begin position="626"/>
        <end position="639"/>
    </location>
</feature>
<dbReference type="GO" id="GO:0060147">
    <property type="term" value="P:regulation of post-transcriptional gene silencing"/>
    <property type="evidence" value="ECO:0007669"/>
    <property type="project" value="InterPro"/>
</dbReference>
<dbReference type="PANTHER" id="PTHR16212:SF4">
    <property type="entry name" value="FOCADHESIN"/>
    <property type="match status" value="1"/>
</dbReference>
<accession>A0A8P4GIG8</accession>
<dbReference type="GeneTree" id="ENSGT00390000004438"/>
<evidence type="ECO:0000313" key="5">
    <source>
        <dbReference type="Ensembl" id="ENSDLAP00005074834.1"/>
    </source>
</evidence>
<protein>
    <recommendedName>
        <fullName evidence="7">Focadhesin</fullName>
    </recommendedName>
</protein>
<dbReference type="SUPFAM" id="SSF48371">
    <property type="entry name" value="ARM repeat"/>
    <property type="match status" value="1"/>
</dbReference>
<evidence type="ECO:0000259" key="3">
    <source>
        <dbReference type="Pfam" id="PF11229"/>
    </source>
</evidence>
<proteinExistence type="predicted"/>